<name>A0A8H4QID1_9AGAR</name>
<reference evidence="3 4" key="1">
    <citation type="submission" date="2019-12" db="EMBL/GenBank/DDBJ databases">
        <authorList>
            <person name="Floudas D."/>
            <person name="Bentzer J."/>
            <person name="Ahren D."/>
            <person name="Johansson T."/>
            <person name="Persson P."/>
            <person name="Tunlid A."/>
        </authorList>
    </citation>
    <scope>NUCLEOTIDE SEQUENCE [LARGE SCALE GENOMIC DNA]</scope>
    <source>
        <strain evidence="3 4">CBS 102.39</strain>
    </source>
</reference>
<comment type="caution">
    <text evidence="3">The sequence shown here is derived from an EMBL/GenBank/DDBJ whole genome shotgun (WGS) entry which is preliminary data.</text>
</comment>
<evidence type="ECO:0000256" key="1">
    <source>
        <dbReference type="SAM" id="Coils"/>
    </source>
</evidence>
<feature type="compositionally biased region" description="Low complexity" evidence="2">
    <location>
        <begin position="200"/>
        <end position="211"/>
    </location>
</feature>
<feature type="region of interest" description="Disordered" evidence="2">
    <location>
        <begin position="183"/>
        <end position="239"/>
    </location>
</feature>
<proteinExistence type="predicted"/>
<gene>
    <name evidence="3" type="ORF">D9613_004130</name>
</gene>
<dbReference type="Proteomes" id="UP000521872">
    <property type="component" value="Unassembled WGS sequence"/>
</dbReference>
<sequence length="550" mass="61175">MPRSKTKPGSSEQQASKRDKDIMFEELFFDPLDEDEDSTINSKPKLERGKRIKVRVYATLYGKDIKCREQTPLHRVLNKFGEGLREYTKTNVRLDKQVVAIGNSVAVSGRDPNVNVFSYNPPLASMFSFASVSKDTTRAILVNIPLSIHHKEHADAAVIYNKTHLSQVNLQAGNILHTQEKKAANKKKLQNKKQRKAEAARQTALALAATQSDTGNENESHVEGAVQAAAPSEQKSASTPITMEDLLMRIDTERHEREEAVAGLKKENSELGERVGVLEKANVKLEKANVKLQKENVELRQRVGELRQRVGELERENERKHQALGSANKAFDDLKSVGGDNAAYRSLKENLKAYKIMQLLKADGDLDSVAHGKNVKMTPTKTLQAINLRSVIDGGQRLLGQLLGLSDSSADNGDNKNSNYSINFRLLLDDDEADKRLTSKEVDDRRYNLAMEYINSHIGSLSPEETRTPLNSAAIRLSTKKEVMDILTCRHSRFRIQGNNAAHSMPDVAEFDAYQVDDDFSVDDKKTMRIILCAVRSTDGNQGTGVAAVA</sequence>
<dbReference type="EMBL" id="JAACJL010000057">
    <property type="protein sequence ID" value="KAF4611483.1"/>
    <property type="molecule type" value="Genomic_DNA"/>
</dbReference>
<organism evidence="3 4">
    <name type="scientific">Agrocybe pediades</name>
    <dbReference type="NCBI Taxonomy" id="84607"/>
    <lineage>
        <taxon>Eukaryota</taxon>
        <taxon>Fungi</taxon>
        <taxon>Dikarya</taxon>
        <taxon>Basidiomycota</taxon>
        <taxon>Agaricomycotina</taxon>
        <taxon>Agaricomycetes</taxon>
        <taxon>Agaricomycetidae</taxon>
        <taxon>Agaricales</taxon>
        <taxon>Agaricineae</taxon>
        <taxon>Strophariaceae</taxon>
        <taxon>Agrocybe</taxon>
    </lineage>
</organism>
<evidence type="ECO:0000313" key="3">
    <source>
        <dbReference type="EMBL" id="KAF4611483.1"/>
    </source>
</evidence>
<feature type="coiled-coil region" evidence="1">
    <location>
        <begin position="275"/>
        <end position="323"/>
    </location>
</feature>
<accession>A0A8H4QID1</accession>
<keyword evidence="1" id="KW-0175">Coiled coil</keyword>
<protein>
    <submittedName>
        <fullName evidence="3">Uncharacterized protein</fullName>
    </submittedName>
</protein>
<dbReference type="AlphaFoldDB" id="A0A8H4QID1"/>
<evidence type="ECO:0000256" key="2">
    <source>
        <dbReference type="SAM" id="MobiDB-lite"/>
    </source>
</evidence>
<keyword evidence="4" id="KW-1185">Reference proteome</keyword>
<feature type="region of interest" description="Disordered" evidence="2">
    <location>
        <begin position="1"/>
        <end position="21"/>
    </location>
</feature>
<evidence type="ECO:0000313" key="4">
    <source>
        <dbReference type="Proteomes" id="UP000521872"/>
    </source>
</evidence>
<feature type="compositionally biased region" description="Basic residues" evidence="2">
    <location>
        <begin position="184"/>
        <end position="195"/>
    </location>
</feature>